<dbReference type="RefSeq" id="XP_066710372.1">
    <property type="nucleotide sequence ID" value="XM_066861262.1"/>
</dbReference>
<comment type="caution">
    <text evidence="1">The sequence shown here is derived from an EMBL/GenBank/DDBJ whole genome shotgun (WGS) entry which is preliminary data.</text>
</comment>
<reference evidence="1 2" key="1">
    <citation type="submission" date="2023-01" db="EMBL/GenBank/DDBJ databases">
        <title>Analysis of 21 Apiospora genomes using comparative genomics revels a genus with tremendous synthesis potential of carbohydrate active enzymes and secondary metabolites.</title>
        <authorList>
            <person name="Sorensen T."/>
        </authorList>
    </citation>
    <scope>NUCLEOTIDE SEQUENCE [LARGE SCALE GENOMIC DNA]</scope>
    <source>
        <strain evidence="1 2">CBS 135458</strain>
    </source>
</reference>
<accession>A0ABR1TQZ6</accession>
<sequence length="79" mass="8305">MGTVAWPTLLTLRVGGGVAGWSGLFCIRPTEAVNGSTLPVWESKEEGAGDEGAATMQLAIDRVSRFGLSAATLAWLVLW</sequence>
<proteinExistence type="predicted"/>
<keyword evidence="2" id="KW-1185">Reference proteome</keyword>
<name>A0ABR1TQZ6_9PEZI</name>
<dbReference type="GeneID" id="92094325"/>
<gene>
    <name evidence="1" type="ORF">PG994_009853</name>
</gene>
<dbReference type="EMBL" id="JAQQWL010000011">
    <property type="protein sequence ID" value="KAK8048123.1"/>
    <property type="molecule type" value="Genomic_DNA"/>
</dbReference>
<evidence type="ECO:0000313" key="2">
    <source>
        <dbReference type="Proteomes" id="UP001480595"/>
    </source>
</evidence>
<protein>
    <submittedName>
        <fullName evidence="1">Uncharacterized protein</fullName>
    </submittedName>
</protein>
<dbReference type="Proteomes" id="UP001480595">
    <property type="component" value="Unassembled WGS sequence"/>
</dbReference>
<evidence type="ECO:0000313" key="1">
    <source>
        <dbReference type="EMBL" id="KAK8048123.1"/>
    </source>
</evidence>
<organism evidence="1 2">
    <name type="scientific">Apiospora phragmitis</name>
    <dbReference type="NCBI Taxonomy" id="2905665"/>
    <lineage>
        <taxon>Eukaryota</taxon>
        <taxon>Fungi</taxon>
        <taxon>Dikarya</taxon>
        <taxon>Ascomycota</taxon>
        <taxon>Pezizomycotina</taxon>
        <taxon>Sordariomycetes</taxon>
        <taxon>Xylariomycetidae</taxon>
        <taxon>Amphisphaeriales</taxon>
        <taxon>Apiosporaceae</taxon>
        <taxon>Apiospora</taxon>
    </lineage>
</organism>